<feature type="region of interest" description="Disordered" evidence="5">
    <location>
        <begin position="256"/>
        <end position="296"/>
    </location>
</feature>
<dbReference type="InterPro" id="IPR035802">
    <property type="entry name" value="ENTH/VHS_tepsin"/>
</dbReference>
<dbReference type="PANTHER" id="PTHR21514">
    <property type="entry name" value="AP-4 COMPLEX ACCESSORY SUBUNIT TEPSIN"/>
    <property type="match status" value="1"/>
</dbReference>
<dbReference type="AlphaFoldDB" id="A0AAN9BXX7"/>
<sequence>MAVETLNFTADQLVFAGKVGVLMKGTSDDDSPIPGYLYKEISDISYQSPAHCEFLLEFLVKRMGKKSCHVKYKTLKLAKHLVENGDPAFRTALRQNSQSIQEATKFGGPPDPVHGNLPFLVVRKLAKELCQVVFDVDQEPGSQSTQSHSPAQTQTIVGIGPSEGSRGGKYQGFGNTPTAKKSLGHTIQDGLEKLAEQFSETSAQRQAALLAQFEDSAGDYVPPVVAPVSPPYQPELCTHKQKDVAVSPKKVVAKHVPGRAGGGWEDDLDAPQGQVSGTQSEGSSEQSDRLEAVSAPDWSAEEQIVTENLQLSDRSQFFLLRPSNLKVFKKRCQGLNSEKIVEFINNRMQSADDYVVVRAMLLLETFLVRSDTVSLDFIVTTCHQQLNKLVHKGTDQRIKDKAIKTIRGLECYSSVPDILALISAES</sequence>
<dbReference type="InterPro" id="IPR039273">
    <property type="entry name" value="TEPSIN"/>
</dbReference>
<dbReference type="SUPFAM" id="SSF48464">
    <property type="entry name" value="ENTH/VHS domain"/>
    <property type="match status" value="1"/>
</dbReference>
<keyword evidence="4" id="KW-0968">Cytoplasmic vesicle</keyword>
<dbReference type="Pfam" id="PF25827">
    <property type="entry name" value="TVHS-like"/>
    <property type="match status" value="1"/>
</dbReference>
<accession>A0AAN9BXX7</accession>
<evidence type="ECO:0000313" key="7">
    <source>
        <dbReference type="EMBL" id="KAK7111670.1"/>
    </source>
</evidence>
<name>A0AAN9BXX7_9CAEN</name>
<evidence type="ECO:0000259" key="6">
    <source>
        <dbReference type="PROSITE" id="PS50942"/>
    </source>
</evidence>
<dbReference type="Pfam" id="PF01417">
    <property type="entry name" value="ENTH"/>
    <property type="match status" value="1"/>
</dbReference>
<organism evidence="7 8">
    <name type="scientific">Littorina saxatilis</name>
    <dbReference type="NCBI Taxonomy" id="31220"/>
    <lineage>
        <taxon>Eukaryota</taxon>
        <taxon>Metazoa</taxon>
        <taxon>Spiralia</taxon>
        <taxon>Lophotrochozoa</taxon>
        <taxon>Mollusca</taxon>
        <taxon>Gastropoda</taxon>
        <taxon>Caenogastropoda</taxon>
        <taxon>Littorinimorpha</taxon>
        <taxon>Littorinoidea</taxon>
        <taxon>Littorinidae</taxon>
        <taxon>Littorina</taxon>
    </lineage>
</organism>
<dbReference type="Gene3D" id="1.25.40.90">
    <property type="match status" value="1"/>
</dbReference>
<feature type="domain" description="ENTH" evidence="6">
    <location>
        <begin position="10"/>
        <end position="143"/>
    </location>
</feature>
<evidence type="ECO:0000256" key="3">
    <source>
        <dbReference type="ARBA" id="ARBA00023034"/>
    </source>
</evidence>
<dbReference type="InterPro" id="IPR008942">
    <property type="entry name" value="ENTH_VHS"/>
</dbReference>
<evidence type="ECO:0000313" key="8">
    <source>
        <dbReference type="Proteomes" id="UP001374579"/>
    </source>
</evidence>
<evidence type="ECO:0000256" key="4">
    <source>
        <dbReference type="ARBA" id="ARBA00023329"/>
    </source>
</evidence>
<reference evidence="7 8" key="1">
    <citation type="submission" date="2024-02" db="EMBL/GenBank/DDBJ databases">
        <title>Chromosome-scale genome assembly of the rough periwinkle Littorina saxatilis.</title>
        <authorList>
            <person name="De Jode A."/>
            <person name="Faria R."/>
            <person name="Formenti G."/>
            <person name="Sims Y."/>
            <person name="Smith T.P."/>
            <person name="Tracey A."/>
            <person name="Wood J.M.D."/>
            <person name="Zagrodzka Z.B."/>
            <person name="Johannesson K."/>
            <person name="Butlin R.K."/>
            <person name="Leder E.H."/>
        </authorList>
    </citation>
    <scope>NUCLEOTIDE SEQUENCE [LARGE SCALE GENOMIC DNA]</scope>
    <source>
        <strain evidence="7">Snail1</strain>
        <tissue evidence="7">Muscle</tissue>
    </source>
</reference>
<protein>
    <recommendedName>
        <fullName evidence="6">ENTH domain-containing protein</fullName>
    </recommendedName>
</protein>
<dbReference type="Proteomes" id="UP001374579">
    <property type="component" value="Unassembled WGS sequence"/>
</dbReference>
<proteinExistence type="predicted"/>
<dbReference type="GO" id="GO:0032588">
    <property type="term" value="C:trans-Golgi network membrane"/>
    <property type="evidence" value="ECO:0007669"/>
    <property type="project" value="TreeGrafter"/>
</dbReference>
<dbReference type="PROSITE" id="PS50942">
    <property type="entry name" value="ENTH"/>
    <property type="match status" value="1"/>
</dbReference>
<evidence type="ECO:0000256" key="1">
    <source>
        <dbReference type="ARBA" id="ARBA00004541"/>
    </source>
</evidence>
<gene>
    <name evidence="7" type="ORF">V1264_011265</name>
</gene>
<comment type="subcellular location">
    <subcellularLocation>
        <location evidence="1">Cytoplasmic vesicle</location>
    </subcellularLocation>
    <subcellularLocation>
        <location evidence="2">Golgi apparatus</location>
        <location evidence="2">trans-Golgi network</location>
    </subcellularLocation>
</comment>
<evidence type="ECO:0000256" key="5">
    <source>
        <dbReference type="SAM" id="MobiDB-lite"/>
    </source>
</evidence>
<feature type="compositionally biased region" description="Low complexity" evidence="5">
    <location>
        <begin position="272"/>
        <end position="285"/>
    </location>
</feature>
<keyword evidence="3" id="KW-0333">Golgi apparatus</keyword>
<evidence type="ECO:0000256" key="2">
    <source>
        <dbReference type="ARBA" id="ARBA00004601"/>
    </source>
</evidence>
<dbReference type="GO" id="GO:0031410">
    <property type="term" value="C:cytoplasmic vesicle"/>
    <property type="evidence" value="ECO:0007669"/>
    <property type="project" value="UniProtKB-SubCell"/>
</dbReference>
<keyword evidence="8" id="KW-1185">Reference proteome</keyword>
<comment type="caution">
    <text evidence="7">The sequence shown here is derived from an EMBL/GenBank/DDBJ whole genome shotgun (WGS) entry which is preliminary data.</text>
</comment>
<dbReference type="InterPro" id="IPR013809">
    <property type="entry name" value="ENTH"/>
</dbReference>
<dbReference type="CDD" id="cd03572">
    <property type="entry name" value="ENTH_like_Tepsin"/>
    <property type="match status" value="1"/>
</dbReference>
<dbReference type="PANTHER" id="PTHR21514:SF0">
    <property type="entry name" value="AP-4 COMPLEX ACCESSORY SUBUNIT TEPSIN"/>
    <property type="match status" value="1"/>
</dbReference>
<dbReference type="InterPro" id="IPR058028">
    <property type="entry name" value="Tepsin_VHS/ENTH-like"/>
</dbReference>
<dbReference type="EMBL" id="JBAMIC010000002">
    <property type="protein sequence ID" value="KAK7111670.1"/>
    <property type="molecule type" value="Genomic_DNA"/>
</dbReference>